<gene>
    <name evidence="11" type="primary">cho</name>
    <name evidence="11" type="ORF">KZZ10_09945</name>
</gene>
<keyword evidence="12" id="KW-1185">Reference proteome</keyword>
<dbReference type="GO" id="GO:0016787">
    <property type="term" value="F:hydrolase activity"/>
    <property type="evidence" value="ECO:0007669"/>
    <property type="project" value="UniProtKB-KW"/>
</dbReference>
<dbReference type="InterPro" id="IPR047296">
    <property type="entry name" value="GIY-YIG_UvrC_Cho"/>
</dbReference>
<evidence type="ECO:0000256" key="3">
    <source>
        <dbReference type="ARBA" id="ARBA00022801"/>
    </source>
</evidence>
<protein>
    <recommendedName>
        <fullName evidence="7">Excinuclease cho</fullName>
    </recommendedName>
    <alternativeName>
        <fullName evidence="9">Endonuclease cho</fullName>
    </alternativeName>
    <alternativeName>
        <fullName evidence="8">UvrC homolog protein</fullName>
    </alternativeName>
</protein>
<dbReference type="GO" id="GO:0006289">
    <property type="term" value="P:nucleotide-excision repair"/>
    <property type="evidence" value="ECO:0007669"/>
    <property type="project" value="InterPro"/>
</dbReference>
<evidence type="ECO:0000256" key="7">
    <source>
        <dbReference type="ARBA" id="ARBA00040756"/>
    </source>
</evidence>
<reference evidence="11" key="1">
    <citation type="submission" date="2021-07" db="EMBL/GenBank/DDBJ databases">
        <title>New genus and species of the family Alcaligenaceae.</title>
        <authorList>
            <person name="Hahn M.W."/>
        </authorList>
    </citation>
    <scope>NUCLEOTIDE SEQUENCE</scope>
    <source>
        <strain evidence="11">LF4-65</strain>
    </source>
</reference>
<dbReference type="PANTHER" id="PTHR30562:SF10">
    <property type="entry name" value="EXCINUCLEASE CHO"/>
    <property type="match status" value="1"/>
</dbReference>
<evidence type="ECO:0000256" key="4">
    <source>
        <dbReference type="ARBA" id="ARBA00022881"/>
    </source>
</evidence>
<dbReference type="InterPro" id="IPR050066">
    <property type="entry name" value="UvrABC_protein_C"/>
</dbReference>
<proteinExistence type="predicted"/>
<evidence type="ECO:0000256" key="2">
    <source>
        <dbReference type="ARBA" id="ARBA00022769"/>
    </source>
</evidence>
<dbReference type="InterPro" id="IPR000305">
    <property type="entry name" value="GIY-YIG_endonuc"/>
</dbReference>
<comment type="caution">
    <text evidence="11">The sequence shown here is derived from an EMBL/GenBank/DDBJ whole genome shotgun (WGS) entry which is preliminary data.</text>
</comment>
<keyword evidence="4" id="KW-0267">Excision nuclease</keyword>
<keyword evidence="6" id="KW-0742">SOS response</keyword>
<dbReference type="NCBIfam" id="NF007833">
    <property type="entry name" value="PRK10545.1"/>
    <property type="match status" value="1"/>
</dbReference>
<dbReference type="EMBL" id="JAHXRI010000007">
    <property type="protein sequence ID" value="MBZ1350965.1"/>
    <property type="molecule type" value="Genomic_DNA"/>
</dbReference>
<dbReference type="SUPFAM" id="SSF82771">
    <property type="entry name" value="GIY-YIG endonuclease"/>
    <property type="match status" value="1"/>
</dbReference>
<keyword evidence="5" id="KW-0234">DNA repair</keyword>
<dbReference type="GO" id="GO:0009432">
    <property type="term" value="P:SOS response"/>
    <property type="evidence" value="ECO:0007669"/>
    <property type="project" value="UniProtKB-KW"/>
</dbReference>
<evidence type="ECO:0000256" key="8">
    <source>
        <dbReference type="ARBA" id="ARBA00042138"/>
    </source>
</evidence>
<feature type="domain" description="GIY-YIG" evidence="10">
    <location>
        <begin position="31"/>
        <end position="106"/>
    </location>
</feature>
<evidence type="ECO:0000256" key="5">
    <source>
        <dbReference type="ARBA" id="ARBA00023204"/>
    </source>
</evidence>
<dbReference type="GO" id="GO:0009380">
    <property type="term" value="C:excinuclease repair complex"/>
    <property type="evidence" value="ECO:0007669"/>
    <property type="project" value="TreeGrafter"/>
</dbReference>
<dbReference type="AlphaFoldDB" id="A0A953N9E5"/>
<accession>A0A953N9E5</accession>
<dbReference type="SMART" id="SM00465">
    <property type="entry name" value="GIYc"/>
    <property type="match status" value="1"/>
</dbReference>
<sequence>MPRTRKHPEFDPTTGYAYPEHLRGYLNDLPQTPGVYIFHGLTDSLPLYIGKSINIRTRVMSHFRTLDEARMLRQTQRITFIQTVGEIGALLLEAQLIKEQQPLFNQKLRRTRQMCSIRLQDDKPEIVYSKDIDFAHTPHLYGLFASRHSALEALKDLADEANLCWGILGIEKASANRPCYRHMLKRCAGACCGVETVAVHHNRLIQQLENQRIECWPYVGPIGLIEKNDTHTDIHVVHNWLYLGSAMTIEQARELSTIAAAFDSDGYKILCKPILTSSLPVVEL</sequence>
<evidence type="ECO:0000256" key="1">
    <source>
        <dbReference type="ARBA" id="ARBA00022763"/>
    </source>
</evidence>
<keyword evidence="2" id="KW-0228">DNA excision</keyword>
<evidence type="ECO:0000313" key="11">
    <source>
        <dbReference type="EMBL" id="MBZ1350965.1"/>
    </source>
</evidence>
<organism evidence="11 12">
    <name type="scientific">Zwartia hollandica</name>
    <dbReference type="NCBI Taxonomy" id="324606"/>
    <lineage>
        <taxon>Bacteria</taxon>
        <taxon>Pseudomonadati</taxon>
        <taxon>Pseudomonadota</taxon>
        <taxon>Betaproteobacteria</taxon>
        <taxon>Burkholderiales</taxon>
        <taxon>Alcaligenaceae</taxon>
        <taxon>Zwartia</taxon>
    </lineage>
</organism>
<name>A0A953N9E5_9BURK</name>
<evidence type="ECO:0000256" key="6">
    <source>
        <dbReference type="ARBA" id="ARBA00023236"/>
    </source>
</evidence>
<evidence type="ECO:0000256" key="9">
    <source>
        <dbReference type="ARBA" id="ARBA00042732"/>
    </source>
</evidence>
<evidence type="ECO:0000259" key="10">
    <source>
        <dbReference type="PROSITE" id="PS50164"/>
    </source>
</evidence>
<dbReference type="CDD" id="cd10434">
    <property type="entry name" value="GIY-YIG_UvrC_Cho"/>
    <property type="match status" value="1"/>
</dbReference>
<evidence type="ECO:0000313" key="12">
    <source>
        <dbReference type="Proteomes" id="UP000739565"/>
    </source>
</evidence>
<keyword evidence="3 11" id="KW-0378">Hydrolase</keyword>
<dbReference type="InterPro" id="IPR035901">
    <property type="entry name" value="GIY-YIG_endonuc_sf"/>
</dbReference>
<dbReference type="PANTHER" id="PTHR30562">
    <property type="entry name" value="UVRC/OXIDOREDUCTASE"/>
    <property type="match status" value="1"/>
</dbReference>
<dbReference type="Gene3D" id="3.40.1440.10">
    <property type="entry name" value="GIY-YIG endonuclease"/>
    <property type="match status" value="1"/>
</dbReference>
<dbReference type="Proteomes" id="UP000739565">
    <property type="component" value="Unassembled WGS sequence"/>
</dbReference>
<dbReference type="RefSeq" id="WP_259661367.1">
    <property type="nucleotide sequence ID" value="NZ_JAHXRI010000007.1"/>
</dbReference>
<keyword evidence="1" id="KW-0227">DNA damage</keyword>
<dbReference type="GO" id="GO:0004518">
    <property type="term" value="F:nuclease activity"/>
    <property type="evidence" value="ECO:0007669"/>
    <property type="project" value="UniProtKB-KW"/>
</dbReference>
<dbReference type="PROSITE" id="PS50164">
    <property type="entry name" value="GIY_YIG"/>
    <property type="match status" value="1"/>
</dbReference>